<dbReference type="Gene3D" id="6.10.250.3370">
    <property type="match status" value="1"/>
</dbReference>
<accession>A0A0U2VPX8</accession>
<dbReference type="Gene3D" id="1.10.510.40">
    <property type="match status" value="1"/>
</dbReference>
<dbReference type="GO" id="GO:0016881">
    <property type="term" value="F:acid-amino acid ligase activity"/>
    <property type="evidence" value="ECO:0007669"/>
    <property type="project" value="UniProtKB-ARBA"/>
</dbReference>
<evidence type="ECO:0000259" key="4">
    <source>
        <dbReference type="Pfam" id="PF06276"/>
    </source>
</evidence>
<evidence type="ECO:0000256" key="2">
    <source>
        <dbReference type="ARBA" id="ARBA00007832"/>
    </source>
</evidence>
<dbReference type="STRING" id="162209.IJ22_24490"/>
<dbReference type="KEGG" id="pnp:IJ22_24490"/>
<dbReference type="GO" id="GO:0019290">
    <property type="term" value="P:siderophore biosynthetic process"/>
    <property type="evidence" value="ECO:0007669"/>
    <property type="project" value="InterPro"/>
</dbReference>
<evidence type="ECO:0000313" key="5">
    <source>
        <dbReference type="EMBL" id="ALS22822.1"/>
    </source>
</evidence>
<dbReference type="EMBL" id="CP013652">
    <property type="protein sequence ID" value="ALS22822.1"/>
    <property type="molecule type" value="Genomic_DNA"/>
</dbReference>
<dbReference type="Proteomes" id="UP000061660">
    <property type="component" value="Chromosome"/>
</dbReference>
<reference evidence="6" key="1">
    <citation type="submission" date="2015-12" db="EMBL/GenBank/DDBJ databases">
        <title>Complete genome sequences of two moderately thermophilic Paenibacillus species.</title>
        <authorList>
            <person name="Butler R.III."/>
            <person name="Wang J."/>
            <person name="Stark B.C."/>
            <person name="Pombert J.-F."/>
        </authorList>
    </citation>
    <scope>NUCLEOTIDE SEQUENCE [LARGE SCALE GENOMIC DNA]</scope>
    <source>
        <strain evidence="6">32O-Y</strain>
    </source>
</reference>
<feature type="domain" description="Aerobactin siderophore biosynthesis IucA/IucC N-terminal" evidence="3">
    <location>
        <begin position="173"/>
        <end position="420"/>
    </location>
</feature>
<dbReference type="PANTHER" id="PTHR34384:SF6">
    <property type="entry name" value="STAPHYLOFERRIN B SYNTHASE"/>
    <property type="match status" value="1"/>
</dbReference>
<comment type="similarity">
    <text evidence="2">Belongs to the IucA/IucC family.</text>
</comment>
<dbReference type="PATRIC" id="fig|162209.4.peg.2602"/>
<protein>
    <submittedName>
        <fullName evidence="5">Siderophore biosynthesis protein</fullName>
    </submittedName>
</protein>
<feature type="domain" description="Aerobactin siderophore biosynthesis IucA/IucC-like C-terminal" evidence="4">
    <location>
        <begin position="439"/>
        <end position="608"/>
    </location>
</feature>
<dbReference type="Gene3D" id="3.30.310.280">
    <property type="match status" value="1"/>
</dbReference>
<proteinExistence type="inferred from homology"/>
<evidence type="ECO:0000259" key="3">
    <source>
        <dbReference type="Pfam" id="PF04183"/>
    </source>
</evidence>
<comment type="pathway">
    <text evidence="1">Siderophore biosynthesis.</text>
</comment>
<gene>
    <name evidence="5" type="ORF">IJ22_24490</name>
</gene>
<dbReference type="AlphaFoldDB" id="A0A0U2VPX8"/>
<dbReference type="InterPro" id="IPR037455">
    <property type="entry name" value="LucA/IucC-like"/>
</dbReference>
<reference evidence="5 6" key="2">
    <citation type="journal article" date="2016" name="Genome Announc.">
        <title>Complete Genome Sequences of Two Interactive Moderate Thermophiles, Paenibacillus napthalenovorans 32O-Y and Paenibacillus sp. 32O-W.</title>
        <authorList>
            <person name="Butler R.R.III."/>
            <person name="Wang J."/>
            <person name="Stark B.C."/>
            <person name="Pombert J.F."/>
        </authorList>
    </citation>
    <scope>NUCLEOTIDE SEQUENCE [LARGE SCALE GENOMIC DNA]</scope>
    <source>
        <strain evidence="5 6">32O-Y</strain>
    </source>
</reference>
<keyword evidence="6" id="KW-1185">Reference proteome</keyword>
<dbReference type="PANTHER" id="PTHR34384">
    <property type="entry name" value="L-2,3-DIAMINOPROPANOATE--CITRATE LIGASE"/>
    <property type="match status" value="1"/>
</dbReference>
<name>A0A0U2VPX8_9BACL</name>
<dbReference type="Pfam" id="PF06276">
    <property type="entry name" value="FhuF"/>
    <property type="match status" value="1"/>
</dbReference>
<evidence type="ECO:0000313" key="6">
    <source>
        <dbReference type="Proteomes" id="UP000061660"/>
    </source>
</evidence>
<dbReference type="InterPro" id="IPR022770">
    <property type="entry name" value="IucA/IucC-like_C"/>
</dbReference>
<sequence length="630" mass="73173">MDDAILLSNDGSRELMSVLEPLQRGEEKDWIRAYSSEIYAKVEQRVLCQLIEAVLYEEIAVPLHGLPVSGDFEDRLVLPGKTNEGEPVEYMFEGKRQFSFGRFRIKKGTVRRKEAKEDPTAATLSGFVEEVLGQVQKNERLAMLLQELEHTLVKDLQAQYHKSVAPMPETPWDYDDLESDLDGHPYHPCYKSRIGYSLGDNALYGPEFKTKLKPVWLAVSKSQSLISLSEGTDYNSFIQHELGKPAYEAFVSLLNEKGLDAGDYWFMPVHPWQWEHMILPYFHRQLSEKKIVRLGNGSDEYRPQQSIRSWANHSHKEKAYMKLALNITNTSTKRILAKHTVMNAPLVSDWLLSLTRDDETARRLDFVFLAEFAGISFDYEKLPSTVQLQTYGNLGVIWRKSLYCYLRDDEEAVPFSALCHMAGEQPWIEPWVRRYGLENWTRWLLEVAITPIIHMLYAHGIAMESHAQNIILIHKEGRPCRLALKDFHDGVRFSKQHLGQPEVCPDLHPEPAHHRALNRHSFIQTDDLSAVKDFVHSAFFFVCISELCMFLNEQYGLQETDFWEMVARVIYLYQDEHPQYSQNFEHYDLFSETIQIEQLARRRLWKDAEVDPKSVPNPLYPYRTIRGGRV</sequence>
<dbReference type="InterPro" id="IPR007310">
    <property type="entry name" value="Aerobactin_biosyn_IucA/IucC_N"/>
</dbReference>
<dbReference type="Pfam" id="PF04183">
    <property type="entry name" value="IucA_IucC"/>
    <property type="match status" value="1"/>
</dbReference>
<evidence type="ECO:0000256" key="1">
    <source>
        <dbReference type="ARBA" id="ARBA00004924"/>
    </source>
</evidence>
<organism evidence="5 6">
    <name type="scientific">Paenibacillus naphthalenovorans</name>
    <dbReference type="NCBI Taxonomy" id="162209"/>
    <lineage>
        <taxon>Bacteria</taxon>
        <taxon>Bacillati</taxon>
        <taxon>Bacillota</taxon>
        <taxon>Bacilli</taxon>
        <taxon>Bacillales</taxon>
        <taxon>Paenibacillaceae</taxon>
        <taxon>Paenibacillus</taxon>
    </lineage>
</organism>